<dbReference type="PANTHER" id="PTHR37984">
    <property type="entry name" value="PROTEIN CBG26694"/>
    <property type="match status" value="1"/>
</dbReference>
<organism evidence="2 3">
    <name type="scientific">Gossypium australe</name>
    <dbReference type="NCBI Taxonomy" id="47621"/>
    <lineage>
        <taxon>Eukaryota</taxon>
        <taxon>Viridiplantae</taxon>
        <taxon>Streptophyta</taxon>
        <taxon>Embryophyta</taxon>
        <taxon>Tracheophyta</taxon>
        <taxon>Spermatophyta</taxon>
        <taxon>Magnoliopsida</taxon>
        <taxon>eudicotyledons</taxon>
        <taxon>Gunneridae</taxon>
        <taxon>Pentapetalae</taxon>
        <taxon>rosids</taxon>
        <taxon>malvids</taxon>
        <taxon>Malvales</taxon>
        <taxon>Malvaceae</taxon>
        <taxon>Malvoideae</taxon>
        <taxon>Gossypium</taxon>
    </lineage>
</organism>
<reference evidence="3" key="1">
    <citation type="journal article" date="2019" name="Plant Biotechnol. J.">
        <title>Genome sequencing of the Australian wild diploid species Gossypium australe highlights disease resistance and delayed gland morphogenesis.</title>
        <authorList>
            <person name="Cai Y."/>
            <person name="Cai X."/>
            <person name="Wang Q."/>
            <person name="Wang P."/>
            <person name="Zhang Y."/>
            <person name="Cai C."/>
            <person name="Xu Y."/>
            <person name="Wang K."/>
            <person name="Zhou Z."/>
            <person name="Wang C."/>
            <person name="Geng S."/>
            <person name="Li B."/>
            <person name="Dong Q."/>
            <person name="Hou Y."/>
            <person name="Wang H."/>
            <person name="Ai P."/>
            <person name="Liu Z."/>
            <person name="Yi F."/>
            <person name="Sun M."/>
            <person name="An G."/>
            <person name="Cheng J."/>
            <person name="Zhang Y."/>
            <person name="Shi Q."/>
            <person name="Xie Y."/>
            <person name="Shi X."/>
            <person name="Chang Y."/>
            <person name="Huang F."/>
            <person name="Chen Y."/>
            <person name="Hong S."/>
            <person name="Mi L."/>
            <person name="Sun Q."/>
            <person name="Zhang L."/>
            <person name="Zhou B."/>
            <person name="Peng R."/>
            <person name="Zhang X."/>
            <person name="Liu F."/>
        </authorList>
    </citation>
    <scope>NUCLEOTIDE SEQUENCE [LARGE SCALE GENOMIC DNA]</scope>
    <source>
        <strain evidence="3">cv. PA1801</strain>
    </source>
</reference>
<keyword evidence="3" id="KW-1185">Reference proteome</keyword>
<dbReference type="Gene3D" id="1.10.340.70">
    <property type="match status" value="1"/>
</dbReference>
<dbReference type="Proteomes" id="UP000325315">
    <property type="component" value="Unassembled WGS sequence"/>
</dbReference>
<evidence type="ECO:0000313" key="2">
    <source>
        <dbReference type="EMBL" id="KAA3470607.1"/>
    </source>
</evidence>
<accession>A0A5B6VNI4</accession>
<dbReference type="InterPro" id="IPR043502">
    <property type="entry name" value="DNA/RNA_pol_sf"/>
</dbReference>
<evidence type="ECO:0000313" key="3">
    <source>
        <dbReference type="Proteomes" id="UP000325315"/>
    </source>
</evidence>
<feature type="domain" description="Integrase zinc-binding" evidence="1">
    <location>
        <begin position="93"/>
        <end position="149"/>
    </location>
</feature>
<sequence length="169" mass="19262">MVSTDGIQVDPSKISVILNWKPPKNVTKIRSFLGLARWLELLKDYDLIIDYHSGKANVVLDALSQKSLFSLKALHTRLMLVGDGSILAELKNSEVKQKILKEAHNSSYSIHLGSNKIYGNLKQMYWCPSMKQKILEFISKCLICQQVKAEHQVPSGLLQLVMIPEWKWQ</sequence>
<dbReference type="SUPFAM" id="SSF56672">
    <property type="entry name" value="DNA/RNA polymerases"/>
    <property type="match status" value="1"/>
</dbReference>
<name>A0A5B6VNI4_9ROSI</name>
<dbReference type="InterPro" id="IPR043128">
    <property type="entry name" value="Rev_trsase/Diguanyl_cyclase"/>
</dbReference>
<dbReference type="AlphaFoldDB" id="A0A5B6VNI4"/>
<dbReference type="InterPro" id="IPR041588">
    <property type="entry name" value="Integrase_H2C2"/>
</dbReference>
<comment type="caution">
    <text evidence="2">The sequence shown here is derived from an EMBL/GenBank/DDBJ whole genome shotgun (WGS) entry which is preliminary data.</text>
</comment>
<dbReference type="Gene3D" id="3.30.70.270">
    <property type="match status" value="1"/>
</dbReference>
<dbReference type="PANTHER" id="PTHR37984:SF5">
    <property type="entry name" value="PROTEIN NYNRIN-LIKE"/>
    <property type="match status" value="1"/>
</dbReference>
<dbReference type="OrthoDB" id="1000587at2759"/>
<dbReference type="EMBL" id="SMMG02000006">
    <property type="protein sequence ID" value="KAA3470607.1"/>
    <property type="molecule type" value="Genomic_DNA"/>
</dbReference>
<proteinExistence type="predicted"/>
<dbReference type="Pfam" id="PF17921">
    <property type="entry name" value="Integrase_H2C2"/>
    <property type="match status" value="1"/>
</dbReference>
<dbReference type="InterPro" id="IPR050951">
    <property type="entry name" value="Retrovirus_Pol_polyprotein"/>
</dbReference>
<gene>
    <name evidence="2" type="ORF">EPI10_016299</name>
</gene>
<evidence type="ECO:0000259" key="1">
    <source>
        <dbReference type="Pfam" id="PF17921"/>
    </source>
</evidence>
<protein>
    <submittedName>
        <fullName evidence="2">Integrase</fullName>
    </submittedName>
</protein>